<dbReference type="EMBL" id="JBIACK010000021">
    <property type="protein sequence ID" value="MFE8703891.1"/>
    <property type="molecule type" value="Genomic_DNA"/>
</dbReference>
<keyword evidence="1" id="KW-1133">Transmembrane helix</keyword>
<evidence type="ECO:0000313" key="3">
    <source>
        <dbReference type="Proteomes" id="UP001601059"/>
    </source>
</evidence>
<sequence length="259" mass="30788">MMFTIKNKRFLKIIREICYFIPALILLGSIMFFSSLFLILNSFSPINALIFSVNLLVFLLLMVPFGNVLFVEIKEKFSGVLSDFLPINKQEYLERNLIHYTSYLTEKDLELYKTSGRITLKANPGTKGNKNLPFQDRSKKFVWFHLSKLDHGYEPNLKSFFQTHYNETNPRKFKVVVAIKDLNELQLYKHQTEDYILIENDIEVKAELFEQFNWYNDRLYLSYTFTSLKNLFNHVYLWKNSKLRNSIKQTILSLTKEKL</sequence>
<organism evidence="2 3">
    <name type="scientific">Cytobacillus spartinae</name>
    <dbReference type="NCBI Taxonomy" id="3299023"/>
    <lineage>
        <taxon>Bacteria</taxon>
        <taxon>Bacillati</taxon>
        <taxon>Bacillota</taxon>
        <taxon>Bacilli</taxon>
        <taxon>Bacillales</taxon>
        <taxon>Bacillaceae</taxon>
        <taxon>Cytobacillus</taxon>
    </lineage>
</organism>
<protein>
    <submittedName>
        <fullName evidence="2">Uncharacterized protein</fullName>
    </submittedName>
</protein>
<comment type="caution">
    <text evidence="2">The sequence shown here is derived from an EMBL/GenBank/DDBJ whole genome shotgun (WGS) entry which is preliminary data.</text>
</comment>
<name>A0ABW6KIA2_9BACI</name>
<keyword evidence="3" id="KW-1185">Reference proteome</keyword>
<dbReference type="Proteomes" id="UP001601059">
    <property type="component" value="Unassembled WGS sequence"/>
</dbReference>
<reference evidence="2 3" key="1">
    <citation type="submission" date="2024-08" db="EMBL/GenBank/DDBJ databases">
        <title>Two novel Cytobacillus novel species.</title>
        <authorList>
            <person name="Liu G."/>
        </authorList>
    </citation>
    <scope>NUCLEOTIDE SEQUENCE [LARGE SCALE GENOMIC DNA]</scope>
    <source>
        <strain evidence="2 3">FJAT-54145</strain>
    </source>
</reference>
<accession>A0ABW6KIA2</accession>
<keyword evidence="1" id="KW-0472">Membrane</keyword>
<feature type="transmembrane region" description="Helical" evidence="1">
    <location>
        <begin position="46"/>
        <end position="70"/>
    </location>
</feature>
<dbReference type="RefSeq" id="WP_389364803.1">
    <property type="nucleotide sequence ID" value="NZ_JBIACK010000021.1"/>
</dbReference>
<keyword evidence="1" id="KW-0812">Transmembrane</keyword>
<evidence type="ECO:0000256" key="1">
    <source>
        <dbReference type="SAM" id="Phobius"/>
    </source>
</evidence>
<feature type="transmembrane region" description="Helical" evidence="1">
    <location>
        <begin position="20"/>
        <end position="40"/>
    </location>
</feature>
<proteinExistence type="predicted"/>
<gene>
    <name evidence="2" type="ORF">ACFYKX_25295</name>
</gene>
<evidence type="ECO:0000313" key="2">
    <source>
        <dbReference type="EMBL" id="MFE8703891.1"/>
    </source>
</evidence>